<dbReference type="STRING" id="1121881.SAMN02745225_00430"/>
<evidence type="ECO:0000259" key="12">
    <source>
        <dbReference type="PROSITE" id="PS51674"/>
    </source>
</evidence>
<keyword evidence="6 11" id="KW-0411">Iron-sulfur</keyword>
<feature type="binding site" evidence="11">
    <location>
        <position position="47"/>
    </location>
    <ligand>
        <name>[4Fe-4S] cluster</name>
        <dbReference type="ChEBI" id="CHEBI:49883"/>
    </ligand>
</feature>
<reference evidence="14" key="1">
    <citation type="submission" date="2016-11" db="EMBL/GenBank/DDBJ databases">
        <authorList>
            <person name="Varghese N."/>
            <person name="Submissions S."/>
        </authorList>
    </citation>
    <scope>NUCLEOTIDE SEQUENCE [LARGE SCALE GENOMIC DNA]</scope>
    <source>
        <strain evidence="14">DSM 19514</strain>
    </source>
</reference>
<keyword evidence="5 11" id="KW-0408">Iron</keyword>
<evidence type="ECO:0000256" key="10">
    <source>
        <dbReference type="ARBA" id="ARBA00023163"/>
    </source>
</evidence>
<comment type="cofactor">
    <cofactor evidence="11">
        <name>[4Fe-4S] cluster</name>
        <dbReference type="ChEBI" id="CHEBI:49883"/>
    </cofactor>
    <text evidence="11">Binds 1 [4Fe-4S] cluster per subunit. Following nitrosylation of the [4Fe-4S] cluster binds 1 [4Fe-8(NO)] cluster per subunit.</text>
</comment>
<keyword evidence="8 11" id="KW-0238">DNA-binding</keyword>
<evidence type="ECO:0000256" key="4">
    <source>
        <dbReference type="ARBA" id="ARBA00022723"/>
    </source>
</evidence>
<comment type="PTM">
    <text evidence="11">The Fe-S cluster can be nitrosylated by nitric oxide (NO).</text>
</comment>
<evidence type="ECO:0000313" key="13">
    <source>
        <dbReference type="EMBL" id="SHE36847.1"/>
    </source>
</evidence>
<protein>
    <recommendedName>
        <fullName evidence="11">Transcriptional regulator WhiB</fullName>
    </recommendedName>
</protein>
<evidence type="ECO:0000256" key="7">
    <source>
        <dbReference type="ARBA" id="ARBA00023015"/>
    </source>
</evidence>
<comment type="similarity">
    <text evidence="2 11">Belongs to the WhiB family.</text>
</comment>
<dbReference type="PANTHER" id="PTHR38839">
    <property type="entry name" value="TRANSCRIPTIONAL REGULATOR WHID-RELATED"/>
    <property type="match status" value="1"/>
</dbReference>
<evidence type="ECO:0000256" key="9">
    <source>
        <dbReference type="ARBA" id="ARBA00023157"/>
    </source>
</evidence>
<evidence type="ECO:0000256" key="1">
    <source>
        <dbReference type="ARBA" id="ARBA00004496"/>
    </source>
</evidence>
<dbReference type="Pfam" id="PF02467">
    <property type="entry name" value="Whib"/>
    <property type="match status" value="1"/>
</dbReference>
<evidence type="ECO:0000256" key="3">
    <source>
        <dbReference type="ARBA" id="ARBA00022485"/>
    </source>
</evidence>
<dbReference type="GO" id="GO:0003677">
    <property type="term" value="F:DNA binding"/>
    <property type="evidence" value="ECO:0007669"/>
    <property type="project" value="UniProtKB-UniRule"/>
</dbReference>
<keyword evidence="7 11" id="KW-0805">Transcription regulation</keyword>
<keyword evidence="11" id="KW-0963">Cytoplasm</keyword>
<evidence type="ECO:0000256" key="2">
    <source>
        <dbReference type="ARBA" id="ARBA00006597"/>
    </source>
</evidence>
<organism evidence="13 14">
    <name type="scientific">Ferrithrix thermotolerans DSM 19514</name>
    <dbReference type="NCBI Taxonomy" id="1121881"/>
    <lineage>
        <taxon>Bacteria</taxon>
        <taxon>Bacillati</taxon>
        <taxon>Actinomycetota</taxon>
        <taxon>Acidimicrobiia</taxon>
        <taxon>Acidimicrobiales</taxon>
        <taxon>Acidimicrobiaceae</taxon>
        <taxon>Ferrithrix</taxon>
    </lineage>
</organism>
<accession>A0A1M4SXZ7</accession>
<keyword evidence="9 11" id="KW-1015">Disulfide bond</keyword>
<gene>
    <name evidence="11" type="primary">whiB</name>
    <name evidence="13" type="ORF">SAMN02745225_00430</name>
</gene>
<dbReference type="HAMAP" id="MF_01479">
    <property type="entry name" value="WhiB"/>
    <property type="match status" value="1"/>
</dbReference>
<keyword evidence="14" id="KW-1185">Reference proteome</keyword>
<dbReference type="GO" id="GO:0046872">
    <property type="term" value="F:metal ion binding"/>
    <property type="evidence" value="ECO:0007669"/>
    <property type="project" value="UniProtKB-KW"/>
</dbReference>
<dbReference type="GO" id="GO:0035731">
    <property type="term" value="F:dinitrosyl-iron complex binding"/>
    <property type="evidence" value="ECO:0007669"/>
    <property type="project" value="UniProtKB-UniRule"/>
</dbReference>
<dbReference type="OrthoDB" id="5192305at2"/>
<dbReference type="GO" id="GO:0045454">
    <property type="term" value="P:cell redox homeostasis"/>
    <property type="evidence" value="ECO:0007669"/>
    <property type="project" value="TreeGrafter"/>
</dbReference>
<evidence type="ECO:0000256" key="11">
    <source>
        <dbReference type="HAMAP-Rule" id="MF_01479"/>
    </source>
</evidence>
<comment type="subcellular location">
    <subcellularLocation>
        <location evidence="1 11">Cytoplasm</location>
    </subcellularLocation>
</comment>
<comment type="function">
    <text evidence="11">Acts as a transcriptional regulator. Probably redox-responsive. The apo- but not holo-form probably binds DNA.</text>
</comment>
<feature type="binding site" evidence="11">
    <location>
        <position position="24"/>
    </location>
    <ligand>
        <name>[4Fe-4S] cluster</name>
        <dbReference type="ChEBI" id="CHEBI:49883"/>
    </ligand>
</feature>
<dbReference type="GO" id="GO:0051539">
    <property type="term" value="F:4 iron, 4 sulfur cluster binding"/>
    <property type="evidence" value="ECO:0007669"/>
    <property type="project" value="UniProtKB-UniRule"/>
</dbReference>
<dbReference type="AlphaFoldDB" id="A0A1M4SXZ7"/>
<dbReference type="RefSeq" id="WP_072788268.1">
    <property type="nucleotide sequence ID" value="NZ_FQUL01000003.1"/>
</dbReference>
<dbReference type="GO" id="GO:0047134">
    <property type="term" value="F:protein-disulfide reductase [NAD(P)H] activity"/>
    <property type="evidence" value="ECO:0007669"/>
    <property type="project" value="TreeGrafter"/>
</dbReference>
<comment type="PTM">
    <text evidence="11">Upon Fe-S cluster removal intramolecular disulfide bonds are formed.</text>
</comment>
<name>A0A1M4SXZ7_9ACTN</name>
<evidence type="ECO:0000256" key="8">
    <source>
        <dbReference type="ARBA" id="ARBA00023125"/>
    </source>
</evidence>
<dbReference type="GO" id="GO:0045892">
    <property type="term" value="P:negative regulation of DNA-templated transcription"/>
    <property type="evidence" value="ECO:0007669"/>
    <property type="project" value="TreeGrafter"/>
</dbReference>
<sequence>MYVVSRTSTGIGRDGLSWFERARCRGASNSVFYPQRGVPSASALAMCRSCEVRVECLEYALENDEEFGIWGGLSERERRKLKSDRERISAVVRTRFS</sequence>
<dbReference type="Proteomes" id="UP000184295">
    <property type="component" value="Unassembled WGS sequence"/>
</dbReference>
<evidence type="ECO:0000256" key="6">
    <source>
        <dbReference type="ARBA" id="ARBA00023014"/>
    </source>
</evidence>
<keyword evidence="10 11" id="KW-0804">Transcription</keyword>
<keyword evidence="4 11" id="KW-0479">Metal-binding</keyword>
<dbReference type="GO" id="GO:0005737">
    <property type="term" value="C:cytoplasm"/>
    <property type="evidence" value="ECO:0007669"/>
    <property type="project" value="UniProtKB-SubCell"/>
</dbReference>
<dbReference type="EMBL" id="FQUL01000003">
    <property type="protein sequence ID" value="SHE36847.1"/>
    <property type="molecule type" value="Genomic_DNA"/>
</dbReference>
<dbReference type="InterPro" id="IPR034768">
    <property type="entry name" value="4FE4S_WBL"/>
</dbReference>
<feature type="binding site" evidence="11">
    <location>
        <position position="56"/>
    </location>
    <ligand>
        <name>[4Fe-4S] cluster</name>
        <dbReference type="ChEBI" id="CHEBI:49883"/>
    </ligand>
</feature>
<feature type="binding site" evidence="11">
    <location>
        <position position="50"/>
    </location>
    <ligand>
        <name>[4Fe-4S] cluster</name>
        <dbReference type="ChEBI" id="CHEBI:49883"/>
    </ligand>
</feature>
<dbReference type="PROSITE" id="PS51674">
    <property type="entry name" value="4FE4S_WBL"/>
    <property type="match status" value="1"/>
</dbReference>
<evidence type="ECO:0000256" key="5">
    <source>
        <dbReference type="ARBA" id="ARBA00023004"/>
    </source>
</evidence>
<keyword evidence="3 11" id="KW-0004">4Fe-4S</keyword>
<feature type="domain" description="4Fe-4S Wbl-type" evidence="12">
    <location>
        <begin position="23"/>
        <end position="80"/>
    </location>
</feature>
<dbReference type="InterPro" id="IPR003482">
    <property type="entry name" value="Whib"/>
</dbReference>
<evidence type="ECO:0000313" key="14">
    <source>
        <dbReference type="Proteomes" id="UP000184295"/>
    </source>
</evidence>
<proteinExistence type="inferred from homology"/>
<dbReference type="PANTHER" id="PTHR38839:SF4">
    <property type="entry name" value="TRANSCRIPTIONAL REGULATOR WHIB"/>
    <property type="match status" value="1"/>
</dbReference>